<feature type="domain" description="DM2" evidence="2">
    <location>
        <begin position="227"/>
        <end position="297"/>
    </location>
</feature>
<accession>A0A9W7ACD2</accession>
<dbReference type="InterPro" id="IPR036885">
    <property type="entry name" value="SWIB_MDM2_dom_sf"/>
</dbReference>
<keyword evidence="4" id="KW-1185">Reference proteome</keyword>
<gene>
    <name evidence="3" type="ORF">TrLO_g11251</name>
</gene>
<evidence type="ECO:0000313" key="3">
    <source>
        <dbReference type="EMBL" id="GMH69687.1"/>
    </source>
</evidence>
<feature type="region of interest" description="Disordered" evidence="1">
    <location>
        <begin position="1"/>
        <end position="40"/>
    </location>
</feature>
<dbReference type="Gene3D" id="1.10.245.10">
    <property type="entry name" value="SWIB/MDM2 domain"/>
    <property type="match status" value="1"/>
</dbReference>
<dbReference type="InterPro" id="IPR003121">
    <property type="entry name" value="SWIB_MDM2_domain"/>
</dbReference>
<dbReference type="Proteomes" id="UP001165122">
    <property type="component" value="Unassembled WGS sequence"/>
</dbReference>
<comment type="caution">
    <text evidence="3">The sequence shown here is derived from an EMBL/GenBank/DDBJ whole genome shotgun (WGS) entry which is preliminary data.</text>
</comment>
<reference evidence="4" key="1">
    <citation type="journal article" date="2023" name="Commun. Biol.">
        <title>Genome analysis of Parmales, the sister group of diatoms, reveals the evolutionary specialization of diatoms from phago-mixotrophs to photoautotrophs.</title>
        <authorList>
            <person name="Ban H."/>
            <person name="Sato S."/>
            <person name="Yoshikawa S."/>
            <person name="Yamada K."/>
            <person name="Nakamura Y."/>
            <person name="Ichinomiya M."/>
            <person name="Sato N."/>
            <person name="Blanc-Mathieu R."/>
            <person name="Endo H."/>
            <person name="Kuwata A."/>
            <person name="Ogata H."/>
        </authorList>
    </citation>
    <scope>NUCLEOTIDE SEQUENCE [LARGE SCALE GENOMIC DNA]</scope>
    <source>
        <strain evidence="4">NIES 3700</strain>
    </source>
</reference>
<feature type="region of interest" description="Disordered" evidence="1">
    <location>
        <begin position="123"/>
        <end position="143"/>
    </location>
</feature>
<organism evidence="3 4">
    <name type="scientific">Triparma laevis f. longispina</name>
    <dbReference type="NCBI Taxonomy" id="1714387"/>
    <lineage>
        <taxon>Eukaryota</taxon>
        <taxon>Sar</taxon>
        <taxon>Stramenopiles</taxon>
        <taxon>Ochrophyta</taxon>
        <taxon>Bolidophyceae</taxon>
        <taxon>Parmales</taxon>
        <taxon>Triparmaceae</taxon>
        <taxon>Triparma</taxon>
    </lineage>
</organism>
<name>A0A9W7ACD2_9STRA</name>
<sequence length="452" mass="50154">MSQSNPSAPNGNPVRNPTPTPTPTPDLSHSDEQTLSSIRSSSLKRLLPTWSMLGRSLSHTNTPAFDALDYVGQKKFVNNYYKKRNVTWFVDDPKDEPQNSSKDLKSSSKSSTLITSVNDANDLLPLHSLHPPPTHTGSHDPASYKSHIKRLEKSTRTGATVGVHVSSKGRGVESRSSGTAGNFSMAWDGSVNRVNGEDGSGIIFRFVVPEGESSVVLEFGKRGVEARFTPCQPLKDVIKCLGDEERIDDIVTSIYQYCQMRGLVGVLENGDNITCDKALKQILGEDTIRVSDLRRLLLENGLLFETEAQKIEYTLARSKKEGEYSDSAQYDFDFDLESLYHEEAQEILKRVKTREVEEMICRQNGLDELVKGGLGKEEAEEVMNEVEGGREEEGNQKHIMYMLGKARANGMSESESGRVAAESAKLLYVEGNLKAKRARIAELGKFVEEMKK</sequence>
<evidence type="ECO:0000313" key="4">
    <source>
        <dbReference type="Proteomes" id="UP001165122"/>
    </source>
</evidence>
<evidence type="ECO:0000259" key="2">
    <source>
        <dbReference type="Pfam" id="PF02201"/>
    </source>
</evidence>
<dbReference type="SUPFAM" id="SSF47592">
    <property type="entry name" value="SWIB/MDM2 domain"/>
    <property type="match status" value="1"/>
</dbReference>
<feature type="compositionally biased region" description="Basic and acidic residues" evidence="1">
    <location>
        <begin position="91"/>
        <end position="106"/>
    </location>
</feature>
<dbReference type="Pfam" id="PF02201">
    <property type="entry name" value="SWIB"/>
    <property type="match status" value="1"/>
</dbReference>
<evidence type="ECO:0000256" key="1">
    <source>
        <dbReference type="SAM" id="MobiDB-lite"/>
    </source>
</evidence>
<feature type="compositionally biased region" description="Polar residues" evidence="1">
    <location>
        <begin position="1"/>
        <end position="15"/>
    </location>
</feature>
<dbReference type="EMBL" id="BRXW01000609">
    <property type="protein sequence ID" value="GMH69687.1"/>
    <property type="molecule type" value="Genomic_DNA"/>
</dbReference>
<protein>
    <recommendedName>
        <fullName evidence="2">DM2 domain-containing protein</fullName>
    </recommendedName>
</protein>
<proteinExistence type="predicted"/>
<dbReference type="AlphaFoldDB" id="A0A9W7ACD2"/>
<feature type="region of interest" description="Disordered" evidence="1">
    <location>
        <begin position="90"/>
        <end position="111"/>
    </location>
</feature>
<dbReference type="OrthoDB" id="10422125at2759"/>